<protein>
    <submittedName>
        <fullName evidence="1">Uncharacterized protein</fullName>
    </submittedName>
</protein>
<organism evidence="1 2">
    <name type="scientific">Phyllobacterium endophyticum</name>
    <dbReference type="NCBI Taxonomy" id="1149773"/>
    <lineage>
        <taxon>Bacteria</taxon>
        <taxon>Pseudomonadati</taxon>
        <taxon>Pseudomonadota</taxon>
        <taxon>Alphaproteobacteria</taxon>
        <taxon>Hyphomicrobiales</taxon>
        <taxon>Phyllobacteriaceae</taxon>
        <taxon>Phyllobacterium</taxon>
    </lineage>
</organism>
<gene>
    <name evidence="1" type="ORF">CU100_14535</name>
</gene>
<dbReference type="AlphaFoldDB" id="A0A2P7AR19"/>
<comment type="caution">
    <text evidence="1">The sequence shown here is derived from an EMBL/GenBank/DDBJ whole genome shotgun (WGS) entry which is preliminary data.</text>
</comment>
<sequence length="76" mass="8125">MGRAELPPIRRAARCLFHADGGVKEIAARTPSLWNDEANGGGCHTVQIVGNNTRSFDTGLRTNEVVEATATSTMAR</sequence>
<evidence type="ECO:0000313" key="2">
    <source>
        <dbReference type="Proteomes" id="UP000241158"/>
    </source>
</evidence>
<keyword evidence="2" id="KW-1185">Reference proteome</keyword>
<dbReference type="Proteomes" id="UP000241158">
    <property type="component" value="Unassembled WGS sequence"/>
</dbReference>
<evidence type="ECO:0000313" key="1">
    <source>
        <dbReference type="EMBL" id="PSH56593.1"/>
    </source>
</evidence>
<accession>A0A2P7AR19</accession>
<reference evidence="2" key="1">
    <citation type="submission" date="2017-11" db="EMBL/GenBank/DDBJ databases">
        <authorList>
            <person name="Kuznetsova I."/>
            <person name="Sazanova A."/>
            <person name="Chirak E."/>
            <person name="Safronova V."/>
            <person name="Willems A."/>
        </authorList>
    </citation>
    <scope>NUCLEOTIDE SEQUENCE [LARGE SCALE GENOMIC DNA]</scope>
    <source>
        <strain evidence="2">PEPV15</strain>
    </source>
</reference>
<name>A0A2P7AR19_9HYPH</name>
<dbReference type="EMBL" id="PGGN01000003">
    <property type="protein sequence ID" value="PSH56593.1"/>
    <property type="molecule type" value="Genomic_DNA"/>
</dbReference>
<proteinExistence type="predicted"/>